<dbReference type="Pfam" id="PF00646">
    <property type="entry name" value="F-box"/>
    <property type="match status" value="1"/>
</dbReference>
<dbReference type="InterPro" id="IPR057499">
    <property type="entry name" value="Kelch_FKB95"/>
</dbReference>
<dbReference type="PANTHER" id="PTHR24414">
    <property type="entry name" value="F-BOX/KELCH-REPEAT PROTEIN SKIP4"/>
    <property type="match status" value="1"/>
</dbReference>
<evidence type="ECO:0000313" key="2">
    <source>
        <dbReference type="EMBL" id="KAG2261343.1"/>
    </source>
</evidence>
<feature type="domain" description="F-box" evidence="1">
    <location>
        <begin position="27"/>
        <end position="67"/>
    </location>
</feature>
<organism evidence="2 3">
    <name type="scientific">Brassica carinata</name>
    <name type="common">Ethiopian mustard</name>
    <name type="synonym">Abyssinian cabbage</name>
    <dbReference type="NCBI Taxonomy" id="52824"/>
    <lineage>
        <taxon>Eukaryota</taxon>
        <taxon>Viridiplantae</taxon>
        <taxon>Streptophyta</taxon>
        <taxon>Embryophyta</taxon>
        <taxon>Tracheophyta</taxon>
        <taxon>Spermatophyta</taxon>
        <taxon>Magnoliopsida</taxon>
        <taxon>eudicotyledons</taxon>
        <taxon>Gunneridae</taxon>
        <taxon>Pentapetalae</taxon>
        <taxon>rosids</taxon>
        <taxon>malvids</taxon>
        <taxon>Brassicales</taxon>
        <taxon>Brassicaceae</taxon>
        <taxon>Brassiceae</taxon>
        <taxon>Brassica</taxon>
    </lineage>
</organism>
<dbReference type="Proteomes" id="UP000886595">
    <property type="component" value="Unassembled WGS sequence"/>
</dbReference>
<protein>
    <recommendedName>
        <fullName evidence="1">F-box domain-containing protein</fullName>
    </recommendedName>
</protein>
<dbReference type="SMART" id="SM00256">
    <property type="entry name" value="FBOX"/>
    <property type="match status" value="1"/>
</dbReference>
<dbReference type="CDD" id="cd22152">
    <property type="entry name" value="F-box_AtAFR-like"/>
    <property type="match status" value="1"/>
</dbReference>
<sequence length="316" mass="35960">MMFYPVSANAVSPPPKCNKPTDSSLPLPDDISVICFAYVPRCDYPSLSQVSKTFNHLVASSELNRVRSLHQSTENVLYLALRSRHDQYPVWYTLNQKPYKEESNSLNHKLVPYPSFPSVPCWGSHVIVIGQEMYVLGGCVEGELTTNAFAIDCLCNKKLHEVTLNSFVMNEKIYMMDCKRSYVYDPKKNKWERENSLNSEWQVGSCVIDNMLYTFGIENGVRVYNPKARTWRSLKGVDEDLPDMRGIEGGSRMANHGGKLVILFKRNESGETKIWCTEIALERRGQGELWGKVLWSNIVATFKNSPTIVQCLDVII</sequence>
<dbReference type="InterPro" id="IPR015915">
    <property type="entry name" value="Kelch-typ_b-propeller"/>
</dbReference>
<dbReference type="SUPFAM" id="SSF81383">
    <property type="entry name" value="F-box domain"/>
    <property type="match status" value="1"/>
</dbReference>
<comment type="caution">
    <text evidence="2">The sequence shown here is derived from an EMBL/GenBank/DDBJ whole genome shotgun (WGS) entry which is preliminary data.</text>
</comment>
<dbReference type="Pfam" id="PF25210">
    <property type="entry name" value="Kelch_FKB95"/>
    <property type="match status" value="1"/>
</dbReference>
<proteinExistence type="predicted"/>
<dbReference type="SUPFAM" id="SSF117281">
    <property type="entry name" value="Kelch motif"/>
    <property type="match status" value="1"/>
</dbReference>
<dbReference type="AlphaFoldDB" id="A0A8X7Q1S5"/>
<evidence type="ECO:0000313" key="3">
    <source>
        <dbReference type="Proteomes" id="UP000886595"/>
    </source>
</evidence>
<accession>A0A8X7Q1S5</accession>
<dbReference type="PANTHER" id="PTHR24414:SF70">
    <property type="entry name" value="F-BOX DOMAIN-CONTAINING PROTEIN"/>
    <property type="match status" value="1"/>
</dbReference>
<dbReference type="OrthoDB" id="6500128at2759"/>
<dbReference type="EMBL" id="JAAMPC010000014">
    <property type="protein sequence ID" value="KAG2261343.1"/>
    <property type="molecule type" value="Genomic_DNA"/>
</dbReference>
<name>A0A8X7Q1S5_BRACI</name>
<dbReference type="InterPro" id="IPR050354">
    <property type="entry name" value="F-box/kelch-repeat_ARATH"/>
</dbReference>
<dbReference type="InterPro" id="IPR036047">
    <property type="entry name" value="F-box-like_dom_sf"/>
</dbReference>
<evidence type="ECO:0000259" key="1">
    <source>
        <dbReference type="SMART" id="SM00256"/>
    </source>
</evidence>
<dbReference type="InterPro" id="IPR001810">
    <property type="entry name" value="F-box_dom"/>
</dbReference>
<keyword evidence="3" id="KW-1185">Reference proteome</keyword>
<reference evidence="2 3" key="1">
    <citation type="submission" date="2020-02" db="EMBL/GenBank/DDBJ databases">
        <authorList>
            <person name="Ma Q."/>
            <person name="Huang Y."/>
            <person name="Song X."/>
            <person name="Pei D."/>
        </authorList>
    </citation>
    <scope>NUCLEOTIDE SEQUENCE [LARGE SCALE GENOMIC DNA]</scope>
    <source>
        <strain evidence="2">Sxm20200214</strain>
        <tissue evidence="2">Leaf</tissue>
    </source>
</reference>
<gene>
    <name evidence="2" type="ORF">Bca52824_068422</name>
</gene>
<dbReference type="Gene3D" id="2.120.10.80">
    <property type="entry name" value="Kelch-type beta propeller"/>
    <property type="match status" value="1"/>
</dbReference>